<evidence type="ECO:0000313" key="1">
    <source>
        <dbReference type="EMBL" id="MBX04051.1"/>
    </source>
</evidence>
<organism evidence="1">
    <name type="scientific">Rhizophora mucronata</name>
    <name type="common">Asiatic mangrove</name>
    <dbReference type="NCBI Taxonomy" id="61149"/>
    <lineage>
        <taxon>Eukaryota</taxon>
        <taxon>Viridiplantae</taxon>
        <taxon>Streptophyta</taxon>
        <taxon>Embryophyta</taxon>
        <taxon>Tracheophyta</taxon>
        <taxon>Spermatophyta</taxon>
        <taxon>Magnoliopsida</taxon>
        <taxon>eudicotyledons</taxon>
        <taxon>Gunneridae</taxon>
        <taxon>Pentapetalae</taxon>
        <taxon>rosids</taxon>
        <taxon>fabids</taxon>
        <taxon>Malpighiales</taxon>
        <taxon>Rhizophoraceae</taxon>
        <taxon>Rhizophora</taxon>
    </lineage>
</organism>
<protein>
    <submittedName>
        <fullName evidence="1">Uncharacterized protein</fullName>
    </submittedName>
</protein>
<sequence>MSHRYTFSCYQCTHNPTIATLCYQSTHFRATNCMFCLWSYIDHRFQSILHHVVLEGK</sequence>
<reference evidence="1" key="1">
    <citation type="submission" date="2018-02" db="EMBL/GenBank/DDBJ databases">
        <title>Rhizophora mucronata_Transcriptome.</title>
        <authorList>
            <person name="Meera S.P."/>
            <person name="Sreeshan A."/>
            <person name="Augustine A."/>
        </authorList>
    </citation>
    <scope>NUCLEOTIDE SEQUENCE</scope>
    <source>
        <tissue evidence="1">Leaf</tissue>
    </source>
</reference>
<dbReference type="EMBL" id="GGEC01023567">
    <property type="protein sequence ID" value="MBX04051.1"/>
    <property type="molecule type" value="Transcribed_RNA"/>
</dbReference>
<name>A0A2P2KEE4_RHIMU</name>
<accession>A0A2P2KEE4</accession>
<dbReference type="AlphaFoldDB" id="A0A2P2KEE4"/>
<proteinExistence type="predicted"/>